<dbReference type="EMBL" id="SGPL01000020">
    <property type="protein sequence ID" value="THH20503.1"/>
    <property type="molecule type" value="Genomic_DNA"/>
</dbReference>
<accession>A0A4V3XG93</accession>
<dbReference type="AlphaFoldDB" id="A0A4V3XG93"/>
<dbReference type="InterPro" id="IPR007129">
    <property type="entry name" value="Ubiqinol_cyt_c_chaperone_CPB3"/>
</dbReference>
<gene>
    <name evidence="4" type="ORF">EW146_g878</name>
</gene>
<feature type="compositionally biased region" description="Low complexity" evidence="2">
    <location>
        <begin position="164"/>
        <end position="174"/>
    </location>
</feature>
<dbReference type="Pfam" id="PF03981">
    <property type="entry name" value="Ubiq_cyt_C_chap"/>
    <property type="match status" value="2"/>
</dbReference>
<evidence type="ECO:0000256" key="1">
    <source>
        <dbReference type="ARBA" id="ARBA00006407"/>
    </source>
</evidence>
<comment type="caution">
    <text evidence="4">The sequence shown here is derived from an EMBL/GenBank/DDBJ whole genome shotgun (WGS) entry which is preliminary data.</text>
</comment>
<evidence type="ECO:0000313" key="5">
    <source>
        <dbReference type="Proteomes" id="UP000310158"/>
    </source>
</evidence>
<feature type="domain" description="Ubiquinol-cytochrome c chaperone" evidence="3">
    <location>
        <begin position="204"/>
        <end position="249"/>
    </location>
</feature>
<dbReference type="GO" id="GO:0005739">
    <property type="term" value="C:mitochondrion"/>
    <property type="evidence" value="ECO:0007669"/>
    <property type="project" value="TreeGrafter"/>
</dbReference>
<dbReference type="Proteomes" id="UP000310158">
    <property type="component" value="Unassembled WGS sequence"/>
</dbReference>
<keyword evidence="5" id="KW-1185">Reference proteome</keyword>
<comment type="similarity">
    <text evidence="1">Belongs to the CBP3 family.</text>
</comment>
<dbReference type="PANTHER" id="PTHR12184:SF1">
    <property type="entry name" value="UBIQUINOL-CYTOCHROME-C REDUCTASE COMPLEX ASSEMBLY FACTOR 1"/>
    <property type="match status" value="1"/>
</dbReference>
<protein>
    <recommendedName>
        <fullName evidence="3">Ubiquinol-cytochrome c chaperone domain-containing protein</fullName>
    </recommendedName>
</protein>
<dbReference type="GO" id="GO:0034551">
    <property type="term" value="P:mitochondrial respiratory chain complex III assembly"/>
    <property type="evidence" value="ECO:0007669"/>
    <property type="project" value="TreeGrafter"/>
</dbReference>
<proteinExistence type="inferred from homology"/>
<evidence type="ECO:0000259" key="3">
    <source>
        <dbReference type="Pfam" id="PF03981"/>
    </source>
</evidence>
<feature type="compositionally biased region" description="Polar residues" evidence="2">
    <location>
        <begin position="175"/>
        <end position="194"/>
    </location>
</feature>
<reference evidence="4 5" key="1">
    <citation type="submission" date="2019-02" db="EMBL/GenBank/DDBJ databases">
        <title>Genome sequencing of the rare red list fungi Bondarzewia mesenterica.</title>
        <authorList>
            <person name="Buettner E."/>
            <person name="Kellner H."/>
        </authorList>
    </citation>
    <scope>NUCLEOTIDE SEQUENCE [LARGE SCALE GENOMIC DNA]</scope>
    <source>
        <strain evidence="4 5">DSM 108281</strain>
    </source>
</reference>
<feature type="domain" description="Ubiquinol-cytochrome c chaperone" evidence="3">
    <location>
        <begin position="106"/>
        <end position="162"/>
    </location>
</feature>
<dbReference type="PANTHER" id="PTHR12184">
    <property type="entry name" value="UBIQUINOL-CYTOCHROME C REDUCTASE COMPLEX ASSEMBLY FACTOR 1 FAMILY MEMBER"/>
    <property type="match status" value="1"/>
</dbReference>
<dbReference type="InterPro" id="IPR021150">
    <property type="entry name" value="Ubiq_cyt_c_chap"/>
</dbReference>
<organism evidence="4 5">
    <name type="scientific">Bondarzewia mesenterica</name>
    <dbReference type="NCBI Taxonomy" id="1095465"/>
    <lineage>
        <taxon>Eukaryota</taxon>
        <taxon>Fungi</taxon>
        <taxon>Dikarya</taxon>
        <taxon>Basidiomycota</taxon>
        <taxon>Agaricomycotina</taxon>
        <taxon>Agaricomycetes</taxon>
        <taxon>Russulales</taxon>
        <taxon>Bondarzewiaceae</taxon>
        <taxon>Bondarzewia</taxon>
    </lineage>
</organism>
<sequence>MFKSRIAFTSRPLIPPNVFPRRALSVPPLTTGPSQPYRHEKPLAPPQSWFTRQLKKSPTAMRIFLKVFGSLGYASSKQVSARRALVLYKELCAGRAEEEESFWRDECCLPSTFQSWFTITNLHVWILTTRLRALPSPKGQEHIQGLIDHFFLDVEERIREVLQPQPQSSLPSPLTDQNTQSTSSGYYTGANRSHQPPRRRGRAPEALVTKQMKIFREQWAGLSMACDLALVRGDAELAGAIWRNLLGARGAQGIAYPTVSSSSSSSEPAFRRSINPGGEIEKYSKYAPSKIQQLETRDDGSGVHDFTPNEADRYLKYPGTMVQLVAYMRREVNRLARFSDEEFMAGNSGEIGREGEGVEKLKFKKVVDGKGASV</sequence>
<evidence type="ECO:0000313" key="4">
    <source>
        <dbReference type="EMBL" id="THH20503.1"/>
    </source>
</evidence>
<evidence type="ECO:0000256" key="2">
    <source>
        <dbReference type="SAM" id="MobiDB-lite"/>
    </source>
</evidence>
<feature type="region of interest" description="Disordered" evidence="2">
    <location>
        <begin position="257"/>
        <end position="276"/>
    </location>
</feature>
<dbReference type="OrthoDB" id="10253878at2759"/>
<feature type="region of interest" description="Disordered" evidence="2">
    <location>
        <begin position="164"/>
        <end position="205"/>
    </location>
</feature>
<name>A0A4V3XG93_9AGAM</name>